<dbReference type="GO" id="GO:0005886">
    <property type="term" value="C:plasma membrane"/>
    <property type="evidence" value="ECO:0007669"/>
    <property type="project" value="TreeGrafter"/>
</dbReference>
<name>A0A2H0TGK8_9BACT</name>
<evidence type="ECO:0000256" key="5">
    <source>
        <dbReference type="ARBA" id="ARBA00023136"/>
    </source>
</evidence>
<feature type="transmembrane region" description="Helical" evidence="6">
    <location>
        <begin position="12"/>
        <end position="29"/>
    </location>
</feature>
<dbReference type="AlphaFoldDB" id="A0A2H0TGK8"/>
<dbReference type="PANTHER" id="PTHR30474:SF1">
    <property type="entry name" value="PEPTIDOGLYCAN GLYCOSYLTRANSFERASE MRDB"/>
    <property type="match status" value="1"/>
</dbReference>
<feature type="transmembrane region" description="Helical" evidence="6">
    <location>
        <begin position="41"/>
        <end position="59"/>
    </location>
</feature>
<feature type="transmembrane region" description="Helical" evidence="6">
    <location>
        <begin position="156"/>
        <end position="173"/>
    </location>
</feature>
<sequence length="368" mass="40955">MRILELKLFRNIDLKLLFIILPLLLIGLLTMKSFGGGSDYYFWRQLVWILASLAIFFIFSKLDWRVFKSSGLILSLYMFGVAALVFIFVVADASWFYLPLFAIQPAEPMKLLLVLILAKYFSRRHVDIAQFKHIAVSAVYAVIPAGLIFFQPDLGSAIIFGVIWIGMIMASGVSKKHLAILFTIGLAVLAISWIFFLKPYQKTRINTFLNPYIDPQGAGYNAMQSKIAVGSGGFLGQGIGHGTQSRLEFLPEHETDFIFAAFAEEWGFVGSLILILFFILLVRRLLLLGTKSSDNFVRLYAIGISLIIIGHFTIHVGMNIGLLPITGLPLSFVSYGGSHLATLFAALGIWSGMKFSSRTPEAEEVYVS</sequence>
<evidence type="ECO:0000313" key="8">
    <source>
        <dbReference type="Proteomes" id="UP000229383"/>
    </source>
</evidence>
<feature type="transmembrane region" description="Helical" evidence="6">
    <location>
        <begin position="97"/>
        <end position="121"/>
    </location>
</feature>
<reference evidence="8" key="1">
    <citation type="submission" date="2017-09" db="EMBL/GenBank/DDBJ databases">
        <title>Depth-based differentiation of microbial function through sediment-hosted aquifers and enrichment of novel symbionts in the deep terrestrial subsurface.</title>
        <authorList>
            <person name="Probst A.J."/>
            <person name="Ladd B."/>
            <person name="Jarett J.K."/>
            <person name="Geller-Mcgrath D.E."/>
            <person name="Sieber C.M.K."/>
            <person name="Emerson J.B."/>
            <person name="Anantharaman K."/>
            <person name="Thomas B.C."/>
            <person name="Malmstrom R."/>
            <person name="Stieglmeier M."/>
            <person name="Klingl A."/>
            <person name="Woyke T."/>
            <person name="Ryan C.M."/>
            <person name="Banfield J.F."/>
        </authorList>
    </citation>
    <scope>NUCLEOTIDE SEQUENCE [LARGE SCALE GENOMIC DNA]</scope>
</reference>
<comment type="caution">
    <text evidence="7">The sequence shown here is derived from an EMBL/GenBank/DDBJ whole genome shotgun (WGS) entry which is preliminary data.</text>
</comment>
<keyword evidence="5 6" id="KW-0472">Membrane</keyword>
<feature type="transmembrane region" description="Helical" evidence="6">
    <location>
        <begin position="71"/>
        <end position="91"/>
    </location>
</feature>
<gene>
    <name evidence="7" type="ORF">COU46_00270</name>
</gene>
<comment type="subcellular location">
    <subcellularLocation>
        <location evidence="1">Membrane</location>
        <topology evidence="1">Multi-pass membrane protein</topology>
    </subcellularLocation>
</comment>
<feature type="transmembrane region" description="Helical" evidence="6">
    <location>
        <begin position="178"/>
        <end position="196"/>
    </location>
</feature>
<evidence type="ECO:0000256" key="1">
    <source>
        <dbReference type="ARBA" id="ARBA00004141"/>
    </source>
</evidence>
<dbReference type="Pfam" id="PF01098">
    <property type="entry name" value="FTSW_RODA_SPOVE"/>
    <property type="match status" value="1"/>
</dbReference>
<evidence type="ECO:0000256" key="3">
    <source>
        <dbReference type="ARBA" id="ARBA00022960"/>
    </source>
</evidence>
<keyword evidence="4 6" id="KW-1133">Transmembrane helix</keyword>
<proteinExistence type="predicted"/>
<keyword evidence="2 6" id="KW-0812">Transmembrane</keyword>
<dbReference type="InterPro" id="IPR001182">
    <property type="entry name" value="FtsW/RodA"/>
</dbReference>
<dbReference type="EMBL" id="PFCN01000004">
    <property type="protein sequence ID" value="PIR70661.1"/>
    <property type="molecule type" value="Genomic_DNA"/>
</dbReference>
<organism evidence="7 8">
    <name type="scientific">Candidatus Niyogibacteria bacterium CG10_big_fil_rev_8_21_14_0_10_42_19</name>
    <dbReference type="NCBI Taxonomy" id="1974725"/>
    <lineage>
        <taxon>Bacteria</taxon>
        <taxon>Candidatus Niyogiibacteriota</taxon>
    </lineage>
</organism>
<dbReference type="InterPro" id="IPR011923">
    <property type="entry name" value="RodA/MrdB"/>
</dbReference>
<feature type="transmembrane region" description="Helical" evidence="6">
    <location>
        <begin position="266"/>
        <end position="287"/>
    </location>
</feature>
<evidence type="ECO:0000256" key="4">
    <source>
        <dbReference type="ARBA" id="ARBA00022989"/>
    </source>
</evidence>
<evidence type="ECO:0000313" key="7">
    <source>
        <dbReference type="EMBL" id="PIR70661.1"/>
    </source>
</evidence>
<evidence type="ECO:0000256" key="2">
    <source>
        <dbReference type="ARBA" id="ARBA00022692"/>
    </source>
</evidence>
<dbReference type="GO" id="GO:0032153">
    <property type="term" value="C:cell division site"/>
    <property type="evidence" value="ECO:0007669"/>
    <property type="project" value="TreeGrafter"/>
</dbReference>
<dbReference type="GO" id="GO:0015648">
    <property type="term" value="F:lipid-linked peptidoglycan transporter activity"/>
    <property type="evidence" value="ECO:0007669"/>
    <property type="project" value="TreeGrafter"/>
</dbReference>
<feature type="transmembrane region" description="Helical" evidence="6">
    <location>
        <begin position="332"/>
        <end position="350"/>
    </location>
</feature>
<dbReference type="PANTHER" id="PTHR30474">
    <property type="entry name" value="CELL CYCLE PROTEIN"/>
    <property type="match status" value="1"/>
</dbReference>
<dbReference type="GO" id="GO:0008360">
    <property type="term" value="P:regulation of cell shape"/>
    <property type="evidence" value="ECO:0007669"/>
    <property type="project" value="UniProtKB-KW"/>
</dbReference>
<dbReference type="NCBIfam" id="TIGR02210">
    <property type="entry name" value="rodA_shape"/>
    <property type="match status" value="1"/>
</dbReference>
<evidence type="ECO:0000256" key="6">
    <source>
        <dbReference type="SAM" id="Phobius"/>
    </source>
</evidence>
<dbReference type="Proteomes" id="UP000229383">
    <property type="component" value="Unassembled WGS sequence"/>
</dbReference>
<protein>
    <submittedName>
        <fullName evidence="7">Rod shape-determining protein RodA</fullName>
    </submittedName>
</protein>
<keyword evidence="3" id="KW-0133">Cell shape</keyword>
<accession>A0A2H0TGK8</accession>
<dbReference type="GO" id="GO:0051301">
    <property type="term" value="P:cell division"/>
    <property type="evidence" value="ECO:0007669"/>
    <property type="project" value="InterPro"/>
</dbReference>
<feature type="transmembrane region" description="Helical" evidence="6">
    <location>
        <begin position="133"/>
        <end position="150"/>
    </location>
</feature>
<feature type="transmembrane region" description="Helical" evidence="6">
    <location>
        <begin position="299"/>
        <end position="320"/>
    </location>
</feature>